<feature type="domain" description="Glycosyltransferase 2-like" evidence="2">
    <location>
        <begin position="6"/>
        <end position="142"/>
    </location>
</feature>
<dbReference type="InterPro" id="IPR029044">
    <property type="entry name" value="Nucleotide-diphossugar_trans"/>
</dbReference>
<dbReference type="CDD" id="cd00761">
    <property type="entry name" value="Glyco_tranf_GTA_type"/>
    <property type="match status" value="1"/>
</dbReference>
<proteinExistence type="inferred from homology"/>
<accession>A0A554A3V6</accession>
<keyword evidence="3" id="KW-0808">Transferase</keyword>
<evidence type="ECO:0000313" key="3">
    <source>
        <dbReference type="EMBL" id="TSB48365.1"/>
    </source>
</evidence>
<sequence>MNPLVSIVTPVFNSERFLIETVQSILAQTYSNWELFLVDDGSTDQSITIARDFAEKDERIKHILLEENQGAAGARNTGIMMANGRYVAFLDSDDLWAPQKLEKQVEFMETNEYVFSFTSYRIIREDGKEREKVIRAPEVVTYESLLKNTIIGCLTVMLNIKVLGKVQMPTIRTRQDFMLWLNILKQGRKAHGLDMELASYRKVTNSISSNKLKTAKRNWMIYRHHEGLPFLRACFVFASYAWHGFKKL</sequence>
<dbReference type="FunFam" id="3.90.550.10:FF:000130">
    <property type="entry name" value="Family 2 glycosyl transferase"/>
    <property type="match status" value="1"/>
</dbReference>
<gene>
    <name evidence="3" type="ORF">FN960_02080</name>
</gene>
<reference evidence="3 4" key="1">
    <citation type="submission" date="2019-07" db="EMBL/GenBank/DDBJ databases">
        <authorList>
            <person name="Park Y.J."/>
            <person name="Jeong S.E."/>
            <person name="Jung H.S."/>
        </authorList>
    </citation>
    <scope>NUCLEOTIDE SEQUENCE [LARGE SCALE GENOMIC DNA]</scope>
    <source>
        <strain evidence="4">P16(2019)</strain>
    </source>
</reference>
<dbReference type="PANTHER" id="PTHR22916:SF3">
    <property type="entry name" value="UDP-GLCNAC:BETAGAL BETA-1,3-N-ACETYLGLUCOSAMINYLTRANSFERASE-LIKE PROTEIN 1"/>
    <property type="match status" value="1"/>
</dbReference>
<dbReference type="AlphaFoldDB" id="A0A554A3V6"/>
<protein>
    <submittedName>
        <fullName evidence="3">Glycosyltransferase family 2 protein</fullName>
    </submittedName>
</protein>
<evidence type="ECO:0000259" key="2">
    <source>
        <dbReference type="Pfam" id="PF00535"/>
    </source>
</evidence>
<dbReference type="PANTHER" id="PTHR22916">
    <property type="entry name" value="GLYCOSYLTRANSFERASE"/>
    <property type="match status" value="1"/>
</dbReference>
<dbReference type="EMBL" id="VLXZ01000001">
    <property type="protein sequence ID" value="TSB48365.1"/>
    <property type="molecule type" value="Genomic_DNA"/>
</dbReference>
<dbReference type="InterPro" id="IPR001173">
    <property type="entry name" value="Glyco_trans_2-like"/>
</dbReference>
<evidence type="ECO:0000313" key="4">
    <source>
        <dbReference type="Proteomes" id="UP000318521"/>
    </source>
</evidence>
<dbReference type="RefSeq" id="WP_143846710.1">
    <property type="nucleotide sequence ID" value="NZ_VLXZ01000001.1"/>
</dbReference>
<dbReference type="Pfam" id="PF00535">
    <property type="entry name" value="Glycos_transf_2"/>
    <property type="match status" value="1"/>
</dbReference>
<dbReference type="SUPFAM" id="SSF53448">
    <property type="entry name" value="Nucleotide-diphospho-sugar transferases"/>
    <property type="match status" value="1"/>
</dbReference>
<dbReference type="Proteomes" id="UP000318521">
    <property type="component" value="Unassembled WGS sequence"/>
</dbReference>
<dbReference type="Gene3D" id="3.90.550.10">
    <property type="entry name" value="Spore Coat Polysaccharide Biosynthesis Protein SpsA, Chain A"/>
    <property type="match status" value="1"/>
</dbReference>
<evidence type="ECO:0000256" key="1">
    <source>
        <dbReference type="ARBA" id="ARBA00006739"/>
    </source>
</evidence>
<keyword evidence="4" id="KW-1185">Reference proteome</keyword>
<name>A0A554A3V6_9BACI</name>
<comment type="similarity">
    <text evidence="1">Belongs to the glycosyltransferase 2 family.</text>
</comment>
<comment type="caution">
    <text evidence="3">The sequence shown here is derived from an EMBL/GenBank/DDBJ whole genome shotgun (WGS) entry which is preliminary data.</text>
</comment>
<dbReference type="GO" id="GO:0016758">
    <property type="term" value="F:hexosyltransferase activity"/>
    <property type="evidence" value="ECO:0007669"/>
    <property type="project" value="UniProtKB-ARBA"/>
</dbReference>
<organism evidence="3 4">
    <name type="scientific">Alkalicoccobacillus porphyridii</name>
    <dbReference type="NCBI Taxonomy" id="2597270"/>
    <lineage>
        <taxon>Bacteria</taxon>
        <taxon>Bacillati</taxon>
        <taxon>Bacillota</taxon>
        <taxon>Bacilli</taxon>
        <taxon>Bacillales</taxon>
        <taxon>Bacillaceae</taxon>
        <taxon>Alkalicoccobacillus</taxon>
    </lineage>
</organism>
<dbReference type="OrthoDB" id="9785185at2"/>